<dbReference type="SUPFAM" id="SSF55729">
    <property type="entry name" value="Acyl-CoA N-acyltransferases (Nat)"/>
    <property type="match status" value="1"/>
</dbReference>
<dbReference type="PROSITE" id="PS51186">
    <property type="entry name" value="GNAT"/>
    <property type="match status" value="1"/>
</dbReference>
<sequence>MRIVLSEAEQTPLEDVLVAGFASYNGPFIGPHGYKPLRLMVFRDGEDVPAGGIHGYCYAAWLHVLMFWLPEDLRRDGLGAQLLRRMEEEARARGCVGAYLDTLSFQARPFYEKQGYTLFGTLPDNPPGHSRYFMMKRLDGETHVPA</sequence>
<evidence type="ECO:0000313" key="3">
    <source>
        <dbReference type="Proteomes" id="UP000553193"/>
    </source>
</evidence>
<feature type="domain" description="N-acetyltransferase" evidence="1">
    <location>
        <begin position="1"/>
        <end position="139"/>
    </location>
</feature>
<proteinExistence type="predicted"/>
<dbReference type="CDD" id="cd04301">
    <property type="entry name" value="NAT_SF"/>
    <property type="match status" value="1"/>
</dbReference>
<accession>A0A840AAS3</accession>
<keyword evidence="2" id="KW-0808">Transferase</keyword>
<protein>
    <submittedName>
        <fullName evidence="2">GNAT superfamily N-acetyltransferase</fullName>
    </submittedName>
</protein>
<dbReference type="RefSeq" id="WP_184382599.1">
    <property type="nucleotide sequence ID" value="NZ_JACIDJ010000001.1"/>
</dbReference>
<dbReference type="Pfam" id="PF00583">
    <property type="entry name" value="Acetyltransf_1"/>
    <property type="match status" value="1"/>
</dbReference>
<dbReference type="InterPro" id="IPR016181">
    <property type="entry name" value="Acyl_CoA_acyltransferase"/>
</dbReference>
<dbReference type="AlphaFoldDB" id="A0A840AAS3"/>
<name>A0A840AAS3_9PROT</name>
<dbReference type="Proteomes" id="UP000553193">
    <property type="component" value="Unassembled WGS sequence"/>
</dbReference>
<evidence type="ECO:0000259" key="1">
    <source>
        <dbReference type="PROSITE" id="PS51186"/>
    </source>
</evidence>
<comment type="caution">
    <text evidence="2">The sequence shown here is derived from an EMBL/GenBank/DDBJ whole genome shotgun (WGS) entry which is preliminary data.</text>
</comment>
<keyword evidence="3" id="KW-1185">Reference proteome</keyword>
<dbReference type="InterPro" id="IPR000182">
    <property type="entry name" value="GNAT_dom"/>
</dbReference>
<evidence type="ECO:0000313" key="2">
    <source>
        <dbReference type="EMBL" id="MBB3897636.1"/>
    </source>
</evidence>
<organism evidence="2 3">
    <name type="scientific">Roseococcus suduntuyensis</name>
    <dbReference type="NCBI Taxonomy" id="455361"/>
    <lineage>
        <taxon>Bacteria</taxon>
        <taxon>Pseudomonadati</taxon>
        <taxon>Pseudomonadota</taxon>
        <taxon>Alphaproteobacteria</taxon>
        <taxon>Acetobacterales</taxon>
        <taxon>Roseomonadaceae</taxon>
        <taxon>Roseococcus</taxon>
    </lineage>
</organism>
<dbReference type="EMBL" id="JACIDJ010000001">
    <property type="protein sequence ID" value="MBB3897636.1"/>
    <property type="molecule type" value="Genomic_DNA"/>
</dbReference>
<gene>
    <name evidence="2" type="ORF">GGQ83_001062</name>
</gene>
<dbReference type="Gene3D" id="3.40.630.30">
    <property type="match status" value="1"/>
</dbReference>
<reference evidence="2 3" key="1">
    <citation type="submission" date="2020-08" db="EMBL/GenBank/DDBJ databases">
        <title>Genomic Encyclopedia of Type Strains, Phase IV (KMG-IV): sequencing the most valuable type-strain genomes for metagenomic binning, comparative biology and taxonomic classification.</title>
        <authorList>
            <person name="Goeker M."/>
        </authorList>
    </citation>
    <scope>NUCLEOTIDE SEQUENCE [LARGE SCALE GENOMIC DNA]</scope>
    <source>
        <strain evidence="2 3">DSM 19979</strain>
    </source>
</reference>
<dbReference type="GO" id="GO:0016747">
    <property type="term" value="F:acyltransferase activity, transferring groups other than amino-acyl groups"/>
    <property type="evidence" value="ECO:0007669"/>
    <property type="project" value="InterPro"/>
</dbReference>